<dbReference type="PANTHER" id="PTHR13620">
    <property type="entry name" value="3-5 EXONUCLEASE"/>
    <property type="match status" value="1"/>
</dbReference>
<evidence type="ECO:0000313" key="4">
    <source>
        <dbReference type="EMBL" id="KRH49255.1"/>
    </source>
</evidence>
<evidence type="ECO:0000313" key="5">
    <source>
        <dbReference type="EnsemblPlants" id="KRH49255"/>
    </source>
</evidence>
<dbReference type="SMR" id="A0A0R0J373"/>
<dbReference type="SMART" id="SM00474">
    <property type="entry name" value="35EXOc"/>
    <property type="match status" value="1"/>
</dbReference>
<dbReference type="GO" id="GO:0006139">
    <property type="term" value="P:nucleobase-containing compound metabolic process"/>
    <property type="evidence" value="ECO:0007669"/>
    <property type="project" value="InterPro"/>
</dbReference>
<dbReference type="OMA" id="MAFPIEV"/>
<dbReference type="GeneID" id="100792042"/>
<dbReference type="Pfam" id="PF01612">
    <property type="entry name" value="DNA_pol_A_exo1"/>
    <property type="match status" value="1"/>
</dbReference>
<dbReference type="Proteomes" id="UP000008827">
    <property type="component" value="Chromosome 7"/>
</dbReference>
<dbReference type="PANTHER" id="PTHR13620:SF105">
    <property type="entry name" value="OS01G0737700 PROTEIN"/>
    <property type="match status" value="1"/>
</dbReference>
<evidence type="ECO:0000256" key="2">
    <source>
        <dbReference type="ARBA" id="ARBA00022801"/>
    </source>
</evidence>
<dbReference type="GO" id="GO:0005634">
    <property type="term" value="C:nucleus"/>
    <property type="evidence" value="ECO:0000318"/>
    <property type="project" value="GO_Central"/>
</dbReference>
<keyword evidence="6" id="KW-1185">Reference proteome</keyword>
<reference evidence="4" key="3">
    <citation type="submission" date="2018-07" db="EMBL/GenBank/DDBJ databases">
        <title>WGS assembly of Glycine max.</title>
        <authorList>
            <person name="Schmutz J."/>
            <person name="Cannon S."/>
            <person name="Schlueter J."/>
            <person name="Ma J."/>
            <person name="Mitros T."/>
            <person name="Nelson W."/>
            <person name="Hyten D."/>
            <person name="Song Q."/>
            <person name="Thelen J."/>
            <person name="Cheng J."/>
            <person name="Xu D."/>
            <person name="Hellsten U."/>
            <person name="May G."/>
            <person name="Yu Y."/>
            <person name="Sakurai T."/>
            <person name="Umezawa T."/>
            <person name="Bhattacharyya M."/>
            <person name="Sandhu D."/>
            <person name="Valliyodan B."/>
            <person name="Lindquist E."/>
            <person name="Peto M."/>
            <person name="Grant D."/>
            <person name="Shu S."/>
            <person name="Goodstein D."/>
            <person name="Barry K."/>
            <person name="Futrell-Griggs M."/>
            <person name="Abernathy B."/>
            <person name="Du J."/>
            <person name="Tian Z."/>
            <person name="Zhu L."/>
            <person name="Gill N."/>
            <person name="Joshi T."/>
            <person name="Libault M."/>
            <person name="Sethuraman A."/>
            <person name="Zhang X."/>
            <person name="Shinozaki K."/>
            <person name="Nguyen H."/>
            <person name="Wing R."/>
            <person name="Cregan P."/>
            <person name="Specht J."/>
            <person name="Grimwood J."/>
            <person name="Rokhsar D."/>
            <person name="Stacey G."/>
            <person name="Shoemaker R."/>
            <person name="Jackson S."/>
        </authorList>
    </citation>
    <scope>NUCLEOTIDE SEQUENCE</scope>
    <source>
        <tissue evidence="4">Callus</tissue>
    </source>
</reference>
<name>A0A0R0J373_SOYBN</name>
<protein>
    <recommendedName>
        <fullName evidence="3">3'-5' exonuclease domain-containing protein</fullName>
    </recommendedName>
</protein>
<accession>A0A0R0J373</accession>
<organism evidence="4">
    <name type="scientific">Glycine max</name>
    <name type="common">Soybean</name>
    <name type="synonym">Glycine hispida</name>
    <dbReference type="NCBI Taxonomy" id="3847"/>
    <lineage>
        <taxon>Eukaryota</taxon>
        <taxon>Viridiplantae</taxon>
        <taxon>Streptophyta</taxon>
        <taxon>Embryophyta</taxon>
        <taxon>Tracheophyta</taxon>
        <taxon>Spermatophyta</taxon>
        <taxon>Magnoliopsida</taxon>
        <taxon>eudicotyledons</taxon>
        <taxon>Gunneridae</taxon>
        <taxon>Pentapetalae</taxon>
        <taxon>rosids</taxon>
        <taxon>fabids</taxon>
        <taxon>Fabales</taxon>
        <taxon>Fabaceae</taxon>
        <taxon>Papilionoideae</taxon>
        <taxon>50 kb inversion clade</taxon>
        <taxon>NPAAA clade</taxon>
        <taxon>indigoferoid/millettioid clade</taxon>
        <taxon>Phaseoleae</taxon>
        <taxon>Glycine</taxon>
        <taxon>Glycine subgen. Soja</taxon>
    </lineage>
</organism>
<reference evidence="5" key="2">
    <citation type="submission" date="2018-02" db="UniProtKB">
        <authorList>
            <consortium name="EnsemblPlants"/>
        </authorList>
    </citation>
    <scope>IDENTIFICATION</scope>
    <source>
        <strain evidence="5">Williams 82</strain>
    </source>
</reference>
<dbReference type="CDD" id="cd06141">
    <property type="entry name" value="WRN_exo"/>
    <property type="match status" value="1"/>
</dbReference>
<dbReference type="AlphaFoldDB" id="A0A0R0J373"/>
<dbReference type="Gramene" id="KRH49255">
    <property type="protein sequence ID" value="KRH49255"/>
    <property type="gene ID" value="GLYMA_07G143200"/>
</dbReference>
<evidence type="ECO:0000259" key="3">
    <source>
        <dbReference type="SMART" id="SM00474"/>
    </source>
</evidence>
<dbReference type="InterPro" id="IPR036397">
    <property type="entry name" value="RNaseH_sf"/>
</dbReference>
<dbReference type="GO" id="GO:0003676">
    <property type="term" value="F:nucleic acid binding"/>
    <property type="evidence" value="ECO:0007669"/>
    <property type="project" value="InterPro"/>
</dbReference>
<feature type="domain" description="3'-5' exonuclease" evidence="3">
    <location>
        <begin position="54"/>
        <end position="236"/>
    </location>
</feature>
<dbReference type="EnsemblPlants" id="KRH49255">
    <property type="protein sequence ID" value="KRH49255"/>
    <property type="gene ID" value="GLYMA_07G143200"/>
</dbReference>
<sequence length="238" mass="26749">MISSRQDQTGAPLSSSTTTTTPVVAPISVVDHGLPYDTHNLYDVSFNNTHTIYTLLTSDPSLVDSWISTVLRDHQHQHQQRVLTVGLDIEWRPNTQRNMQNPVATLQLCVAERCLVFQILHSPSIPPSLVSFLADPNITFVGVGIQEDVEKLLEDYNLNVANVRDLRSFAAERLGDLELKRAGLKSLGLRVLGLEVAKPKRVTRSRWDNPWLTAQQVQYAAVDAFLSYEIDRRLSSYN</sequence>
<dbReference type="InterPro" id="IPR012337">
    <property type="entry name" value="RNaseH-like_sf"/>
</dbReference>
<proteinExistence type="predicted"/>
<dbReference type="KEGG" id="gmx:100792042"/>
<keyword evidence="1" id="KW-0540">Nuclease</keyword>
<reference evidence="4 5" key="1">
    <citation type="journal article" date="2010" name="Nature">
        <title>Genome sequence of the palaeopolyploid soybean.</title>
        <authorList>
            <person name="Schmutz J."/>
            <person name="Cannon S.B."/>
            <person name="Schlueter J."/>
            <person name="Ma J."/>
            <person name="Mitros T."/>
            <person name="Nelson W."/>
            <person name="Hyten D.L."/>
            <person name="Song Q."/>
            <person name="Thelen J.J."/>
            <person name="Cheng J."/>
            <person name="Xu D."/>
            <person name="Hellsten U."/>
            <person name="May G.D."/>
            <person name="Yu Y."/>
            <person name="Sakurai T."/>
            <person name="Umezawa T."/>
            <person name="Bhattacharyya M.K."/>
            <person name="Sandhu D."/>
            <person name="Valliyodan B."/>
            <person name="Lindquist E."/>
            <person name="Peto M."/>
            <person name="Grant D."/>
            <person name="Shu S."/>
            <person name="Goodstein D."/>
            <person name="Barry K."/>
            <person name="Futrell-Griggs M."/>
            <person name="Abernathy B."/>
            <person name="Du J."/>
            <person name="Tian Z."/>
            <person name="Zhu L."/>
            <person name="Gill N."/>
            <person name="Joshi T."/>
            <person name="Libault M."/>
            <person name="Sethuraman A."/>
            <person name="Zhang X.-C."/>
            <person name="Shinozaki K."/>
            <person name="Nguyen H.T."/>
            <person name="Wing R.A."/>
            <person name="Cregan P."/>
            <person name="Specht J."/>
            <person name="Grimwood J."/>
            <person name="Rokhsar D."/>
            <person name="Stacey G."/>
            <person name="Shoemaker R.C."/>
            <person name="Jackson S.A."/>
        </authorList>
    </citation>
    <scope>NUCLEOTIDE SEQUENCE [LARGE SCALE GENOMIC DNA]</scope>
    <source>
        <strain evidence="5">cv. Williams 82</strain>
        <tissue evidence="4">Callus</tissue>
    </source>
</reference>
<evidence type="ECO:0000313" key="6">
    <source>
        <dbReference type="Proteomes" id="UP000008827"/>
    </source>
</evidence>
<dbReference type="Gene3D" id="3.30.420.10">
    <property type="entry name" value="Ribonuclease H-like superfamily/Ribonuclease H"/>
    <property type="match status" value="1"/>
</dbReference>
<dbReference type="EMBL" id="CM000840">
    <property type="protein sequence ID" value="KRH49255.1"/>
    <property type="molecule type" value="Genomic_DNA"/>
</dbReference>
<gene>
    <name evidence="5" type="primary">LOC100792042</name>
    <name evidence="4" type="ORF">GLYMA_07G143200</name>
</gene>
<dbReference type="GO" id="GO:0005737">
    <property type="term" value="C:cytoplasm"/>
    <property type="evidence" value="ECO:0000318"/>
    <property type="project" value="GO_Central"/>
</dbReference>
<dbReference type="PaxDb" id="3847-GLYMA07G17250.1"/>
<dbReference type="GO" id="GO:0008408">
    <property type="term" value="F:3'-5' exonuclease activity"/>
    <property type="evidence" value="ECO:0000318"/>
    <property type="project" value="GO_Central"/>
</dbReference>
<dbReference type="InterPro" id="IPR002562">
    <property type="entry name" value="3'-5'_exonuclease_dom"/>
</dbReference>
<dbReference type="SUPFAM" id="SSF53098">
    <property type="entry name" value="Ribonuclease H-like"/>
    <property type="match status" value="1"/>
</dbReference>
<dbReference type="InterPro" id="IPR051132">
    <property type="entry name" value="3-5_Exonuclease_domain"/>
</dbReference>
<evidence type="ECO:0000256" key="1">
    <source>
        <dbReference type="ARBA" id="ARBA00022722"/>
    </source>
</evidence>
<keyword evidence="2" id="KW-0378">Hydrolase</keyword>
<dbReference type="STRING" id="3847.A0A0R0J373"/>
<dbReference type="FunFam" id="3.30.420.10:FF:000054">
    <property type="entry name" value="Werner Syndrome-like exonuclease"/>
    <property type="match status" value="1"/>
</dbReference>